<dbReference type="InterPro" id="IPR051011">
    <property type="entry name" value="Metal_resp_trans_reg"/>
</dbReference>
<protein>
    <submittedName>
        <fullName evidence="5">Regulatory protein ArsR</fullName>
    </submittedName>
</protein>
<dbReference type="CDD" id="cd00090">
    <property type="entry name" value="HTH_ARSR"/>
    <property type="match status" value="1"/>
</dbReference>
<dbReference type="InterPro" id="IPR011991">
    <property type="entry name" value="ArsR-like_HTH"/>
</dbReference>
<evidence type="ECO:0000259" key="4">
    <source>
        <dbReference type="PROSITE" id="PS50987"/>
    </source>
</evidence>
<dbReference type="PRINTS" id="PR00778">
    <property type="entry name" value="HTHARSR"/>
</dbReference>
<reference evidence="5 6" key="1">
    <citation type="journal article" date="2015" name="Nature">
        <title>rRNA introns, odd ribosomes, and small enigmatic genomes across a large radiation of phyla.</title>
        <authorList>
            <person name="Brown C.T."/>
            <person name="Hug L.A."/>
            <person name="Thomas B.C."/>
            <person name="Sharon I."/>
            <person name="Castelle C.J."/>
            <person name="Singh A."/>
            <person name="Wilkins M.J."/>
            <person name="Williams K.H."/>
            <person name="Banfield J.F."/>
        </authorList>
    </citation>
    <scope>NUCLEOTIDE SEQUENCE [LARGE SCALE GENOMIC DNA]</scope>
</reference>
<dbReference type="InterPro" id="IPR001845">
    <property type="entry name" value="HTH_ArsR_DNA-bd_dom"/>
</dbReference>
<dbReference type="Proteomes" id="UP000034364">
    <property type="component" value="Unassembled WGS sequence"/>
</dbReference>
<organism evidence="5 6">
    <name type="scientific">Candidatus Amesbacteria bacterium GW2011_GWA1_47_16</name>
    <dbReference type="NCBI Taxonomy" id="1618353"/>
    <lineage>
        <taxon>Bacteria</taxon>
        <taxon>Candidatus Amesiibacteriota</taxon>
    </lineage>
</organism>
<keyword evidence="2" id="KW-0238">DNA-binding</keyword>
<sequence length="102" mass="11343">MAKTKDIGNKEEFKIAARVYRLLANPKRLEILKNLKEGELGVNDLSGKVGVRKANMSQHLALLRSAGIVNVRHSGVNRYYSLVKPQILDGFDTIIGLNGRNK</sequence>
<comment type="caution">
    <text evidence="5">The sequence shown here is derived from an EMBL/GenBank/DDBJ whole genome shotgun (WGS) entry which is preliminary data.</text>
</comment>
<dbReference type="Pfam" id="PF01022">
    <property type="entry name" value="HTH_5"/>
    <property type="match status" value="1"/>
</dbReference>
<gene>
    <name evidence="5" type="ORF">UX87_C0006G0021</name>
</gene>
<evidence type="ECO:0000313" key="6">
    <source>
        <dbReference type="Proteomes" id="UP000034364"/>
    </source>
</evidence>
<dbReference type="PANTHER" id="PTHR43132:SF2">
    <property type="entry name" value="ARSENICAL RESISTANCE OPERON REPRESSOR ARSR-RELATED"/>
    <property type="match status" value="1"/>
</dbReference>
<evidence type="ECO:0000256" key="1">
    <source>
        <dbReference type="ARBA" id="ARBA00023015"/>
    </source>
</evidence>
<name>A0A0G1S5I0_9BACT</name>
<evidence type="ECO:0000256" key="3">
    <source>
        <dbReference type="ARBA" id="ARBA00023163"/>
    </source>
</evidence>
<dbReference type="NCBIfam" id="NF033788">
    <property type="entry name" value="HTH_metalloreg"/>
    <property type="match status" value="1"/>
</dbReference>
<dbReference type="InterPro" id="IPR036390">
    <property type="entry name" value="WH_DNA-bd_sf"/>
</dbReference>
<dbReference type="PROSITE" id="PS50987">
    <property type="entry name" value="HTH_ARSR_2"/>
    <property type="match status" value="1"/>
</dbReference>
<keyword evidence="3" id="KW-0804">Transcription</keyword>
<dbReference type="GO" id="GO:0003677">
    <property type="term" value="F:DNA binding"/>
    <property type="evidence" value="ECO:0007669"/>
    <property type="project" value="UniProtKB-KW"/>
</dbReference>
<dbReference type="AlphaFoldDB" id="A0A0G1S5I0"/>
<dbReference type="SUPFAM" id="SSF46785">
    <property type="entry name" value="Winged helix' DNA-binding domain"/>
    <property type="match status" value="1"/>
</dbReference>
<dbReference type="EMBL" id="LCNV01000006">
    <property type="protein sequence ID" value="KKU64621.1"/>
    <property type="molecule type" value="Genomic_DNA"/>
</dbReference>
<feature type="domain" description="HTH arsR-type" evidence="4">
    <location>
        <begin position="8"/>
        <end position="102"/>
    </location>
</feature>
<dbReference type="Gene3D" id="1.10.10.10">
    <property type="entry name" value="Winged helix-like DNA-binding domain superfamily/Winged helix DNA-binding domain"/>
    <property type="match status" value="1"/>
</dbReference>
<proteinExistence type="predicted"/>
<dbReference type="PANTHER" id="PTHR43132">
    <property type="entry name" value="ARSENICAL RESISTANCE OPERON REPRESSOR ARSR-RELATED"/>
    <property type="match status" value="1"/>
</dbReference>
<keyword evidence="1" id="KW-0805">Transcription regulation</keyword>
<dbReference type="SMART" id="SM00418">
    <property type="entry name" value="HTH_ARSR"/>
    <property type="match status" value="1"/>
</dbReference>
<dbReference type="InterPro" id="IPR036388">
    <property type="entry name" value="WH-like_DNA-bd_sf"/>
</dbReference>
<dbReference type="GO" id="GO:0003700">
    <property type="term" value="F:DNA-binding transcription factor activity"/>
    <property type="evidence" value="ECO:0007669"/>
    <property type="project" value="InterPro"/>
</dbReference>
<accession>A0A0G1S5I0</accession>
<evidence type="ECO:0000313" key="5">
    <source>
        <dbReference type="EMBL" id="KKU64621.1"/>
    </source>
</evidence>
<evidence type="ECO:0000256" key="2">
    <source>
        <dbReference type="ARBA" id="ARBA00023125"/>
    </source>
</evidence>